<dbReference type="EMBL" id="JAKWFO010000013">
    <property type="protein sequence ID" value="KAI9633035.1"/>
    <property type="molecule type" value="Genomic_DNA"/>
</dbReference>
<dbReference type="Proteomes" id="UP001164286">
    <property type="component" value="Unassembled WGS sequence"/>
</dbReference>
<protein>
    <recommendedName>
        <fullName evidence="4">WW domain-containing protein</fullName>
    </recommendedName>
</protein>
<name>A0AA38H304_9TREE</name>
<feature type="compositionally biased region" description="Low complexity" evidence="1">
    <location>
        <begin position="70"/>
        <end position="81"/>
    </location>
</feature>
<dbReference type="InterPro" id="IPR036020">
    <property type="entry name" value="WW_dom_sf"/>
</dbReference>
<evidence type="ECO:0000313" key="3">
    <source>
        <dbReference type="Proteomes" id="UP001164286"/>
    </source>
</evidence>
<evidence type="ECO:0000256" key="1">
    <source>
        <dbReference type="SAM" id="MobiDB-lite"/>
    </source>
</evidence>
<gene>
    <name evidence="2" type="ORF">MKK02DRAFT_40417</name>
</gene>
<reference evidence="2" key="1">
    <citation type="journal article" date="2022" name="G3 (Bethesda)">
        <title>High quality genome of the basidiomycete yeast Dioszegia hungarica PDD-24b-2 isolated from cloud water.</title>
        <authorList>
            <person name="Jarrige D."/>
            <person name="Haridas S."/>
            <person name="Bleykasten-Grosshans C."/>
            <person name="Joly M."/>
            <person name="Nadalig T."/>
            <person name="Sancelme M."/>
            <person name="Vuilleumier S."/>
            <person name="Grigoriev I.V."/>
            <person name="Amato P."/>
            <person name="Bringel F."/>
        </authorList>
    </citation>
    <scope>NUCLEOTIDE SEQUENCE</scope>
    <source>
        <strain evidence="2">PDD-24b-2</strain>
    </source>
</reference>
<comment type="caution">
    <text evidence="2">The sequence shown here is derived from an EMBL/GenBank/DDBJ whole genome shotgun (WGS) entry which is preliminary data.</text>
</comment>
<dbReference type="GeneID" id="77730295"/>
<feature type="region of interest" description="Disordered" evidence="1">
    <location>
        <begin position="29"/>
        <end position="205"/>
    </location>
</feature>
<sequence length="205" mass="21898">MSNPDSRTLPDGWVTQFNDEHKVWFYINTKAPGGPASQWTHPADDKPAMPSYAPPSGAPPASGYGGEKASYSSTPQTQQYSEYDQARSDNQYQSQPPVQPSYNQYDSGASVPQMQQQPQKKGLGGFLDKLKQKAAAPPRQQYGGYGQQQQYGGYPQQGGMYGQQPMGGGMMGGGMMGRPMGGGMMGGGGYGPPRRQGMGAGGVRR</sequence>
<feature type="compositionally biased region" description="Gly residues" evidence="1">
    <location>
        <begin position="155"/>
        <end position="191"/>
    </location>
</feature>
<keyword evidence="3" id="KW-1185">Reference proteome</keyword>
<feature type="compositionally biased region" description="Polar residues" evidence="1">
    <location>
        <begin position="106"/>
        <end position="119"/>
    </location>
</feature>
<dbReference type="SUPFAM" id="SSF51045">
    <property type="entry name" value="WW domain"/>
    <property type="match status" value="1"/>
</dbReference>
<evidence type="ECO:0000313" key="2">
    <source>
        <dbReference type="EMBL" id="KAI9633035.1"/>
    </source>
</evidence>
<proteinExistence type="predicted"/>
<feature type="compositionally biased region" description="Low complexity" evidence="1">
    <location>
        <begin position="137"/>
        <end position="154"/>
    </location>
</feature>
<dbReference type="RefSeq" id="XP_052942812.1">
    <property type="nucleotide sequence ID" value="XM_053091090.1"/>
</dbReference>
<dbReference type="Gene3D" id="2.20.70.10">
    <property type="match status" value="1"/>
</dbReference>
<feature type="compositionally biased region" description="Low complexity" evidence="1">
    <location>
        <begin position="90"/>
        <end position="105"/>
    </location>
</feature>
<evidence type="ECO:0008006" key="4">
    <source>
        <dbReference type="Google" id="ProtNLM"/>
    </source>
</evidence>
<organism evidence="2 3">
    <name type="scientific">Dioszegia hungarica</name>
    <dbReference type="NCBI Taxonomy" id="4972"/>
    <lineage>
        <taxon>Eukaryota</taxon>
        <taxon>Fungi</taxon>
        <taxon>Dikarya</taxon>
        <taxon>Basidiomycota</taxon>
        <taxon>Agaricomycotina</taxon>
        <taxon>Tremellomycetes</taxon>
        <taxon>Tremellales</taxon>
        <taxon>Bulleribasidiaceae</taxon>
        <taxon>Dioszegia</taxon>
    </lineage>
</organism>
<dbReference type="AlphaFoldDB" id="A0AA38H304"/>
<accession>A0AA38H304</accession>